<dbReference type="Proteomes" id="UP000000852">
    <property type="component" value="Chromosome"/>
</dbReference>
<keyword evidence="2" id="KW-1185">Reference proteome</keyword>
<dbReference type="HOGENOM" id="CLU_1766254_0_0_10"/>
<dbReference type="EMBL" id="CP001681">
    <property type="protein sequence ID" value="ACU03305.1"/>
    <property type="molecule type" value="Genomic_DNA"/>
</dbReference>
<reference evidence="1 2" key="1">
    <citation type="journal article" date="2009" name="Stand. Genomic Sci.">
        <title>Complete genome sequence of Pedobacter heparinus type strain (HIM 762-3).</title>
        <authorList>
            <person name="Han C."/>
            <person name="Spring S."/>
            <person name="Lapidus A."/>
            <person name="Del Rio T.G."/>
            <person name="Tice H."/>
            <person name="Copeland A."/>
            <person name="Cheng J.F."/>
            <person name="Lucas S."/>
            <person name="Chen F."/>
            <person name="Nolan M."/>
            <person name="Bruce D."/>
            <person name="Goodwin L."/>
            <person name="Pitluck S."/>
            <person name="Ivanova N."/>
            <person name="Mavromatis K."/>
            <person name="Mikhailova N."/>
            <person name="Pati A."/>
            <person name="Chen A."/>
            <person name="Palaniappan K."/>
            <person name="Land M."/>
            <person name="Hauser L."/>
            <person name="Chang Y.J."/>
            <person name="Jeffries C.C."/>
            <person name="Saunders E."/>
            <person name="Chertkov O."/>
            <person name="Brettin T."/>
            <person name="Goker M."/>
            <person name="Rohde M."/>
            <person name="Bristow J."/>
            <person name="Eisen J.A."/>
            <person name="Markowitz V."/>
            <person name="Hugenholtz P."/>
            <person name="Kyrpides N.C."/>
            <person name="Klenk H.P."/>
            <person name="Detter J.C."/>
        </authorList>
    </citation>
    <scope>NUCLEOTIDE SEQUENCE [LARGE SCALE GENOMIC DNA]</scope>
    <source>
        <strain evidence="2">ATCC 13125 / DSM 2366 / CIP 104194 / JCM 7457 / NBRC 12017 / NCIMB 9290 / NRRL B-14731 / HIM 762-3</strain>
    </source>
</reference>
<dbReference type="KEGG" id="phe:Phep_1087"/>
<evidence type="ECO:0000313" key="1">
    <source>
        <dbReference type="EMBL" id="ACU03305.1"/>
    </source>
</evidence>
<gene>
    <name evidence="1" type="ordered locus">Phep_1087</name>
</gene>
<protein>
    <submittedName>
        <fullName evidence="1">Uncharacterized protein</fullName>
    </submittedName>
</protein>
<dbReference type="eggNOG" id="ENOG5033H5M">
    <property type="taxonomic scope" value="Bacteria"/>
</dbReference>
<organism evidence="1 2">
    <name type="scientific">Pedobacter heparinus (strain ATCC 13125 / DSM 2366 / CIP 104194 / JCM 7457 / NBRC 12017 / NCIMB 9290 / NRRL B-14731 / HIM 762-3)</name>
    <dbReference type="NCBI Taxonomy" id="485917"/>
    <lineage>
        <taxon>Bacteria</taxon>
        <taxon>Pseudomonadati</taxon>
        <taxon>Bacteroidota</taxon>
        <taxon>Sphingobacteriia</taxon>
        <taxon>Sphingobacteriales</taxon>
        <taxon>Sphingobacteriaceae</taxon>
        <taxon>Pedobacter</taxon>
    </lineage>
</organism>
<evidence type="ECO:0000313" key="2">
    <source>
        <dbReference type="Proteomes" id="UP000000852"/>
    </source>
</evidence>
<proteinExistence type="predicted"/>
<accession>C6Y3M6</accession>
<sequence length="147" mass="15980">MVVRKSAIIMSNAMIKNDLETLADYTHPKILAAMGGKDKMIARTKASIAEMKTGGVTFRGASIGKIGRFYTSGKDLYCLIPHEILMNTEGGYLSSTSSVLGISHDKGKTWKFVSAGNIGKKRLKTIFTTLPDGLQISPQTTPVFHKE</sequence>
<name>C6Y3M6_PEDHD</name>
<dbReference type="STRING" id="485917.Phep_1087"/>
<dbReference type="AlphaFoldDB" id="C6Y3M6"/>